<dbReference type="InterPro" id="IPR050312">
    <property type="entry name" value="IolE/XylAMocC-like"/>
</dbReference>
<dbReference type="EMBL" id="KI669460">
    <property type="protein sequence ID" value="OCF60344.1"/>
    <property type="molecule type" value="Genomic_DNA"/>
</dbReference>
<reference evidence="3" key="2">
    <citation type="submission" date="2013-12" db="EMBL/GenBank/DDBJ databases">
        <title>Evolution of pathogenesis and genome organization in the Tremellales.</title>
        <authorList>
            <person name="Cuomo C."/>
            <person name="Litvintseva A."/>
            <person name="Heitman J."/>
            <person name="Chen Y."/>
            <person name="Sun S."/>
            <person name="Springer D."/>
            <person name="Dromer F."/>
            <person name="Young S."/>
            <person name="Zeng Q."/>
            <person name="Chapman S."/>
            <person name="Gujja S."/>
            <person name="Saif S."/>
            <person name="Birren B."/>
        </authorList>
    </citation>
    <scope>NUCLEOTIDE SEQUENCE [LARGE SCALE GENOMIC DNA]</scope>
    <source>
        <strain evidence="3">CBS 10435</strain>
    </source>
</reference>
<dbReference type="STRING" id="1331196.A0A1B9IY34"/>
<dbReference type="InterPro" id="IPR013022">
    <property type="entry name" value="Xyl_isomerase-like_TIM-brl"/>
</dbReference>
<dbReference type="InterPro" id="IPR036237">
    <property type="entry name" value="Xyl_isomerase-like_sf"/>
</dbReference>
<dbReference type="AlphaFoldDB" id="A0A1B9IY34"/>
<evidence type="ECO:0000313" key="2">
    <source>
        <dbReference type="EMBL" id="OCF60344.1"/>
    </source>
</evidence>
<dbReference type="SUPFAM" id="SSF51658">
    <property type="entry name" value="Xylose isomerase-like"/>
    <property type="match status" value="1"/>
</dbReference>
<keyword evidence="3" id="KW-1185">Reference proteome</keyword>
<feature type="domain" description="Xylose isomerase-like TIM barrel" evidence="1">
    <location>
        <begin position="88"/>
        <end position="350"/>
    </location>
</feature>
<dbReference type="PANTHER" id="PTHR12110">
    <property type="entry name" value="HYDROXYPYRUVATE ISOMERASE"/>
    <property type="match status" value="1"/>
</dbReference>
<evidence type="ECO:0000259" key="1">
    <source>
        <dbReference type="Pfam" id="PF01261"/>
    </source>
</evidence>
<proteinExistence type="predicted"/>
<gene>
    <name evidence="2" type="ORF">L486_03026</name>
</gene>
<dbReference type="OrthoDB" id="5360893at2759"/>
<evidence type="ECO:0000313" key="3">
    <source>
        <dbReference type="Proteomes" id="UP000092583"/>
    </source>
</evidence>
<accession>A0A1B9IY34</accession>
<name>A0A1B9IY34_9TREE</name>
<reference evidence="2 3" key="1">
    <citation type="submission" date="2013-07" db="EMBL/GenBank/DDBJ databases">
        <title>The Genome Sequence of Kwoniella mangroviensis CBS10435.</title>
        <authorList>
            <consortium name="The Broad Institute Genome Sequencing Platform"/>
            <person name="Cuomo C."/>
            <person name="Litvintseva A."/>
            <person name="Chen Y."/>
            <person name="Heitman J."/>
            <person name="Sun S."/>
            <person name="Springer D."/>
            <person name="Dromer F."/>
            <person name="Young S.K."/>
            <person name="Zeng Q."/>
            <person name="Gargeya S."/>
            <person name="Fitzgerald M."/>
            <person name="Abouelleil A."/>
            <person name="Alvarado L."/>
            <person name="Berlin A.M."/>
            <person name="Chapman S.B."/>
            <person name="Dewar J."/>
            <person name="Goldberg J."/>
            <person name="Griggs A."/>
            <person name="Gujja S."/>
            <person name="Hansen M."/>
            <person name="Howarth C."/>
            <person name="Imamovic A."/>
            <person name="Larimer J."/>
            <person name="McCowan C."/>
            <person name="Murphy C."/>
            <person name="Pearson M."/>
            <person name="Priest M."/>
            <person name="Roberts A."/>
            <person name="Saif S."/>
            <person name="Shea T."/>
            <person name="Sykes S."/>
            <person name="Wortman J."/>
            <person name="Nusbaum C."/>
            <person name="Birren B."/>
        </authorList>
    </citation>
    <scope>NUCLEOTIDE SEQUENCE [LARGE SCALE GENOMIC DNA]</scope>
    <source>
        <strain evidence="2 3">CBS 10435</strain>
    </source>
</reference>
<sequence>MTSSQVPITPQELDAIPIGYATPSLGLNPAHSLEMKFDAMAQNGWKNVELGFGNYVAWVQSQVDLPPSTCPEEWKVDDEPSPSDHEIWDALYSHAPKLKSLAETHGLRLLMLQPLNQFDGWPKGHEREEWVKEKAKKWIELCKKLRVEYLQVGANDQPDASGGDDKTAQDLAWLADIAQPIKIAYEPWCFSPRYPTWERCLEIVKKGARPNLGICLDTAQMALSPTYGYDPLSSTPPSPSNFEELIKRIKDIPKEFIFYLEISDVLPPNPALLDGSPFDEWHKSQGPNNPTRSTWVLCARALPYIGRSAGKGVRDDKKDLDLGVARVGEVTKAVFSTGFRGPVIWEPFEALVMESEDKDVPELYAHAGKVSKEKLWEEVLSE</sequence>
<organism evidence="2 3">
    <name type="scientific">Kwoniella mangroviensis CBS 10435</name>
    <dbReference type="NCBI Taxonomy" id="1331196"/>
    <lineage>
        <taxon>Eukaryota</taxon>
        <taxon>Fungi</taxon>
        <taxon>Dikarya</taxon>
        <taxon>Basidiomycota</taxon>
        <taxon>Agaricomycotina</taxon>
        <taxon>Tremellomycetes</taxon>
        <taxon>Tremellales</taxon>
        <taxon>Cryptococcaceae</taxon>
        <taxon>Kwoniella</taxon>
    </lineage>
</organism>
<dbReference type="Proteomes" id="UP000092583">
    <property type="component" value="Unassembled WGS sequence"/>
</dbReference>
<dbReference type="PANTHER" id="PTHR12110:SF21">
    <property type="entry name" value="XYLOSE ISOMERASE-LIKE TIM BARREL DOMAIN-CONTAINING PROTEIN"/>
    <property type="match status" value="1"/>
</dbReference>
<dbReference type="Gene3D" id="3.20.20.150">
    <property type="entry name" value="Divalent-metal-dependent TIM barrel enzymes"/>
    <property type="match status" value="1"/>
</dbReference>
<dbReference type="Pfam" id="PF01261">
    <property type="entry name" value="AP_endonuc_2"/>
    <property type="match status" value="1"/>
</dbReference>
<protein>
    <recommendedName>
        <fullName evidence="1">Xylose isomerase-like TIM barrel domain-containing protein</fullName>
    </recommendedName>
</protein>